<dbReference type="Pfam" id="PF00633">
    <property type="entry name" value="HHH"/>
    <property type="match status" value="1"/>
</dbReference>
<dbReference type="Gene3D" id="1.10.1670.10">
    <property type="entry name" value="Helix-hairpin-Helix base-excision DNA repair enzymes (C-terminal)"/>
    <property type="match status" value="1"/>
</dbReference>
<gene>
    <name evidence="15" type="primary">mutY</name>
    <name evidence="15" type="ordered locus">BMS_3163</name>
</gene>
<evidence type="ECO:0000256" key="10">
    <source>
        <dbReference type="ARBA" id="ARBA00023004"/>
    </source>
</evidence>
<dbReference type="InterPro" id="IPR003265">
    <property type="entry name" value="HhH-GPD_domain"/>
</dbReference>
<dbReference type="Proteomes" id="UP000008963">
    <property type="component" value="Chromosome"/>
</dbReference>
<evidence type="ECO:0000256" key="12">
    <source>
        <dbReference type="ARBA" id="ARBA00023204"/>
    </source>
</evidence>
<dbReference type="GO" id="GO:0046872">
    <property type="term" value="F:metal ion binding"/>
    <property type="evidence" value="ECO:0007669"/>
    <property type="project" value="UniProtKB-KW"/>
</dbReference>
<evidence type="ECO:0000256" key="4">
    <source>
        <dbReference type="ARBA" id="ARBA00008343"/>
    </source>
</evidence>
<dbReference type="Gene3D" id="1.10.340.30">
    <property type="entry name" value="Hypothetical protein, domain 2"/>
    <property type="match status" value="1"/>
</dbReference>
<evidence type="ECO:0000313" key="15">
    <source>
        <dbReference type="EMBL" id="CBW27919.1"/>
    </source>
</evidence>
<dbReference type="EMBL" id="FQ312005">
    <property type="protein sequence ID" value="CBW27919.1"/>
    <property type="molecule type" value="Genomic_DNA"/>
</dbReference>
<keyword evidence="13" id="KW-0326">Glycosidase</keyword>
<feature type="domain" description="HhH-GPD" evidence="14">
    <location>
        <begin position="33"/>
        <end position="188"/>
    </location>
</feature>
<dbReference type="GO" id="GO:0006298">
    <property type="term" value="P:mismatch repair"/>
    <property type="evidence" value="ECO:0007669"/>
    <property type="project" value="TreeGrafter"/>
</dbReference>
<dbReference type="GO" id="GO:0000701">
    <property type="term" value="F:purine-specific mismatch base pair DNA N-glycosylase activity"/>
    <property type="evidence" value="ECO:0007669"/>
    <property type="project" value="UniProtKB-EC"/>
</dbReference>
<dbReference type="Pfam" id="PF00730">
    <property type="entry name" value="HhH-GPD"/>
    <property type="match status" value="1"/>
</dbReference>
<evidence type="ECO:0000313" key="16">
    <source>
        <dbReference type="Proteomes" id="UP000008963"/>
    </source>
</evidence>
<comment type="cofactor">
    <cofactor evidence="2">
        <name>[4Fe-4S] cluster</name>
        <dbReference type="ChEBI" id="CHEBI:49883"/>
    </cofactor>
</comment>
<dbReference type="CDD" id="cd00056">
    <property type="entry name" value="ENDO3c"/>
    <property type="match status" value="1"/>
</dbReference>
<keyword evidence="9" id="KW-0378">Hydrolase</keyword>
<dbReference type="GO" id="GO:0032357">
    <property type="term" value="F:oxidized purine DNA binding"/>
    <property type="evidence" value="ECO:0007669"/>
    <property type="project" value="TreeGrafter"/>
</dbReference>
<dbReference type="InterPro" id="IPR044298">
    <property type="entry name" value="MIG/MutY"/>
</dbReference>
<dbReference type="STRING" id="862908.BMS_3163"/>
<dbReference type="SMART" id="SM00478">
    <property type="entry name" value="ENDO3c"/>
    <property type="match status" value="1"/>
</dbReference>
<evidence type="ECO:0000256" key="13">
    <source>
        <dbReference type="ARBA" id="ARBA00023295"/>
    </source>
</evidence>
<evidence type="ECO:0000256" key="11">
    <source>
        <dbReference type="ARBA" id="ARBA00023014"/>
    </source>
</evidence>
<comment type="function">
    <text evidence="3">Adenine glycosylase active on G-A mispairs. MutY also corrects error-prone DNA synthesis past GO lesions which are due to the oxidatively damaged form of guanine: 7,8-dihydro-8-oxoguanine (8-oxo-dGTP).</text>
</comment>
<dbReference type="PANTHER" id="PTHR42944:SF1">
    <property type="entry name" value="ADENINE DNA GLYCOSYLASE"/>
    <property type="match status" value="1"/>
</dbReference>
<dbReference type="GO" id="GO:0034039">
    <property type="term" value="F:8-oxo-7,8-dihydroguanine DNA N-glycosylase activity"/>
    <property type="evidence" value="ECO:0007669"/>
    <property type="project" value="TreeGrafter"/>
</dbReference>
<keyword evidence="10" id="KW-0408">Iron</keyword>
<dbReference type="HOGENOM" id="CLU_012862_0_2_7"/>
<evidence type="ECO:0000256" key="8">
    <source>
        <dbReference type="ARBA" id="ARBA00022763"/>
    </source>
</evidence>
<keyword evidence="11" id="KW-0411">Iron-sulfur</keyword>
<dbReference type="InterPro" id="IPR023170">
    <property type="entry name" value="HhH_base_excis_C"/>
</dbReference>
<evidence type="ECO:0000259" key="14">
    <source>
        <dbReference type="SMART" id="SM00478"/>
    </source>
</evidence>
<dbReference type="eggNOG" id="COG1194">
    <property type="taxonomic scope" value="Bacteria"/>
</dbReference>
<dbReference type="OrthoDB" id="5289036at2"/>
<dbReference type="PANTHER" id="PTHR42944">
    <property type="entry name" value="ADENINE DNA GLYCOSYLASE"/>
    <property type="match status" value="1"/>
</dbReference>
<dbReference type="RefSeq" id="WP_014245689.1">
    <property type="nucleotide sequence ID" value="NC_016620.1"/>
</dbReference>
<dbReference type="EC" id="3.2.2.31" evidence="5"/>
<keyword evidence="12" id="KW-0234">DNA repair</keyword>
<dbReference type="GO" id="GO:0035485">
    <property type="term" value="F:adenine/guanine mispair binding"/>
    <property type="evidence" value="ECO:0007669"/>
    <property type="project" value="TreeGrafter"/>
</dbReference>
<organism evidence="15 16">
    <name type="scientific">Halobacteriovorax marinus (strain ATCC BAA-682 / DSM 15412 / SJ)</name>
    <name type="common">Bacteriovorax marinus</name>
    <dbReference type="NCBI Taxonomy" id="862908"/>
    <lineage>
        <taxon>Bacteria</taxon>
        <taxon>Pseudomonadati</taxon>
        <taxon>Bdellovibrionota</taxon>
        <taxon>Bacteriovoracia</taxon>
        <taxon>Bacteriovoracales</taxon>
        <taxon>Halobacteriovoraceae</taxon>
        <taxon>Halobacteriovorax</taxon>
    </lineage>
</organism>
<keyword evidence="16" id="KW-1185">Reference proteome</keyword>
<dbReference type="GO" id="GO:0006284">
    <property type="term" value="P:base-excision repair"/>
    <property type="evidence" value="ECO:0007669"/>
    <property type="project" value="InterPro"/>
</dbReference>
<dbReference type="InterPro" id="IPR000445">
    <property type="entry name" value="HhH_motif"/>
</dbReference>
<dbReference type="PATRIC" id="fig|862908.3.peg.3024"/>
<dbReference type="InterPro" id="IPR011257">
    <property type="entry name" value="DNA_glycosylase"/>
</dbReference>
<evidence type="ECO:0000256" key="2">
    <source>
        <dbReference type="ARBA" id="ARBA00001966"/>
    </source>
</evidence>
<comment type="similarity">
    <text evidence="4">Belongs to the Nth/MutY family.</text>
</comment>
<dbReference type="AlphaFoldDB" id="E1WZY3"/>
<keyword evidence="8" id="KW-0227">DNA damage</keyword>
<comment type="catalytic activity">
    <reaction evidence="1">
        <text>Hydrolyzes free adenine bases from 7,8-dihydro-8-oxoguanine:adenine mismatched double-stranded DNA, leaving an apurinic site.</text>
        <dbReference type="EC" id="3.2.2.31"/>
    </reaction>
</comment>
<evidence type="ECO:0000256" key="7">
    <source>
        <dbReference type="ARBA" id="ARBA00022723"/>
    </source>
</evidence>
<name>E1WZY3_HALMS</name>
<sequence length="348" mass="40007">MFKKLLKWSSEQHSHLPWRENRSLYLTLVSEIMLQQTTVQTVVNHIDRFLKKYPTLKSLAQSNEEEVCIAWKGLGYYRRARNLLSAAQDIQLNYGGKIPTDIDTLKSIKGIGDYTANAIIGIGAGKRALAVDANLERVIARIYAIDIEKGVKLQKEIYKRFYNGEILKELTDNNSRELNEAFMDLGRVICQARKADCVLCPVKRSCLSFKEGLVESIPKVVEKKKVKHELKLLRIIVKKKGNILGYIKSEKEWLQGQIEVPTFVISSTDELLTQYPALPKNFKNDLFRDALGFKSTITKYKIDNLVYEISESEFKKYFKSIKNFEFFKNDSEKVNFSTVSLKALSKIK</sequence>
<dbReference type="SUPFAM" id="SSF48150">
    <property type="entry name" value="DNA-glycosylase"/>
    <property type="match status" value="1"/>
</dbReference>
<evidence type="ECO:0000256" key="1">
    <source>
        <dbReference type="ARBA" id="ARBA00000843"/>
    </source>
</evidence>
<reference evidence="16" key="1">
    <citation type="journal article" date="2013" name="ISME J.">
        <title>A small predatory core genome in the divergent marine Bacteriovorax marinus SJ and the terrestrial Bdellovibrio bacteriovorus.</title>
        <authorList>
            <person name="Crossman L.C."/>
            <person name="Chen H."/>
            <person name="Cerdeno-Tarraga A.M."/>
            <person name="Brooks K."/>
            <person name="Quail M.A."/>
            <person name="Pineiro S.A."/>
            <person name="Hobley L."/>
            <person name="Sockett R.E."/>
            <person name="Bentley S.D."/>
            <person name="Parkhill J."/>
            <person name="Williams H.N."/>
            <person name="Stine O.C."/>
        </authorList>
    </citation>
    <scope>NUCLEOTIDE SEQUENCE [LARGE SCALE GENOMIC DNA]</scope>
    <source>
        <strain evidence="16">ATCC BAA-682 / DSM 15412 / SJ</strain>
    </source>
</reference>
<evidence type="ECO:0000256" key="3">
    <source>
        <dbReference type="ARBA" id="ARBA00002933"/>
    </source>
</evidence>
<evidence type="ECO:0000256" key="5">
    <source>
        <dbReference type="ARBA" id="ARBA00012045"/>
    </source>
</evidence>
<evidence type="ECO:0000256" key="6">
    <source>
        <dbReference type="ARBA" id="ARBA00022023"/>
    </source>
</evidence>
<protein>
    <recommendedName>
        <fullName evidence="6">Adenine DNA glycosylase</fullName>
        <ecNumber evidence="5">3.2.2.31</ecNumber>
    </recommendedName>
</protein>
<evidence type="ECO:0000256" key="9">
    <source>
        <dbReference type="ARBA" id="ARBA00022801"/>
    </source>
</evidence>
<proteinExistence type="inferred from homology"/>
<dbReference type="KEGG" id="bmx:BMS_3163"/>
<dbReference type="GO" id="GO:0051536">
    <property type="term" value="F:iron-sulfur cluster binding"/>
    <property type="evidence" value="ECO:0007669"/>
    <property type="project" value="UniProtKB-KW"/>
</dbReference>
<keyword evidence="7" id="KW-0479">Metal-binding</keyword>
<accession>E1WZY3</accession>